<reference evidence="4 5" key="1">
    <citation type="submission" date="2012-05" db="EMBL/GenBank/DDBJ databases">
        <title>Genome sequence of Nitritalea halalkaliphila LW7.</title>
        <authorList>
            <person name="Jangir P.K."/>
            <person name="Singh A."/>
            <person name="Shivaji S."/>
            <person name="Sharma R."/>
        </authorList>
    </citation>
    <scope>NUCLEOTIDE SEQUENCE [LARGE SCALE GENOMIC DNA]</scope>
    <source>
        <strain evidence="4 5">LW7</strain>
    </source>
</reference>
<feature type="domain" description="Thioredoxin" evidence="3">
    <location>
        <begin position="49"/>
        <end position="202"/>
    </location>
</feature>
<dbReference type="InterPro" id="IPR000866">
    <property type="entry name" value="AhpC/TSA"/>
</dbReference>
<dbReference type="PANTHER" id="PTHR42852:SF17">
    <property type="entry name" value="THIOREDOXIN-LIKE PROTEIN HI_1115"/>
    <property type="match status" value="1"/>
</dbReference>
<dbReference type="InterPro" id="IPR017937">
    <property type="entry name" value="Thioredoxin_CS"/>
</dbReference>
<evidence type="ECO:0000259" key="3">
    <source>
        <dbReference type="PROSITE" id="PS51352"/>
    </source>
</evidence>
<dbReference type="GO" id="GO:0016491">
    <property type="term" value="F:oxidoreductase activity"/>
    <property type="evidence" value="ECO:0007669"/>
    <property type="project" value="InterPro"/>
</dbReference>
<keyword evidence="5" id="KW-1185">Reference proteome</keyword>
<dbReference type="GO" id="GO:0016209">
    <property type="term" value="F:antioxidant activity"/>
    <property type="evidence" value="ECO:0007669"/>
    <property type="project" value="InterPro"/>
</dbReference>
<dbReference type="AlphaFoldDB" id="I5C947"/>
<keyword evidence="2" id="KW-1133">Transmembrane helix</keyword>
<dbReference type="InterPro" id="IPR036249">
    <property type="entry name" value="Thioredoxin-like_sf"/>
</dbReference>
<organism evidence="4 5">
    <name type="scientific">Nitritalea halalkaliphila LW7</name>
    <dbReference type="NCBI Taxonomy" id="1189621"/>
    <lineage>
        <taxon>Bacteria</taxon>
        <taxon>Pseudomonadati</taxon>
        <taxon>Bacteroidota</taxon>
        <taxon>Cytophagia</taxon>
        <taxon>Cytophagales</taxon>
        <taxon>Cyclobacteriaceae</taxon>
        <taxon>Nitritalea</taxon>
    </lineage>
</organism>
<dbReference type="PANTHER" id="PTHR42852">
    <property type="entry name" value="THIOL:DISULFIDE INTERCHANGE PROTEIN DSBE"/>
    <property type="match status" value="1"/>
</dbReference>
<sequence>MENAKEKKTHTTTWKTILRDYALMALVFGLLYVTGWITPIMGFVQSGLLATGIKKPKVTLTDRTLEDFDFRGTFTNAAGETVRLADYAGKTLFINVWATWCPPCRAEMPHIDALYTKVASEDLVFLMLSVDQESEKAFRFHEQKGFHFPVLHAGAGLSPSLQSQSIPTTVVVSPEGKIVFYQEGMSNFDTAEFRDFLLGLGPKAALGE</sequence>
<accession>I5C947</accession>
<name>I5C947_9BACT</name>
<evidence type="ECO:0000313" key="4">
    <source>
        <dbReference type="EMBL" id="EIM78349.1"/>
    </source>
</evidence>
<feature type="transmembrane region" description="Helical" evidence="2">
    <location>
        <begin position="21"/>
        <end position="44"/>
    </location>
</feature>
<keyword evidence="1" id="KW-0676">Redox-active center</keyword>
<protein>
    <submittedName>
        <fullName evidence="4">Alkyl hydroperoxide reductase</fullName>
    </submittedName>
</protein>
<dbReference type="Pfam" id="PF00578">
    <property type="entry name" value="AhpC-TSA"/>
    <property type="match status" value="1"/>
</dbReference>
<dbReference type="Gene3D" id="3.40.30.10">
    <property type="entry name" value="Glutaredoxin"/>
    <property type="match status" value="1"/>
</dbReference>
<dbReference type="Proteomes" id="UP000005551">
    <property type="component" value="Unassembled WGS sequence"/>
</dbReference>
<dbReference type="SUPFAM" id="SSF52833">
    <property type="entry name" value="Thioredoxin-like"/>
    <property type="match status" value="1"/>
</dbReference>
<dbReference type="OrthoDB" id="6399635at2"/>
<evidence type="ECO:0000256" key="2">
    <source>
        <dbReference type="SAM" id="Phobius"/>
    </source>
</evidence>
<evidence type="ECO:0000256" key="1">
    <source>
        <dbReference type="ARBA" id="ARBA00023284"/>
    </source>
</evidence>
<dbReference type="PATRIC" id="fig|1189621.3.peg.757"/>
<dbReference type="CDD" id="cd02966">
    <property type="entry name" value="TlpA_like_family"/>
    <property type="match status" value="1"/>
</dbReference>
<dbReference type="STRING" id="1189621.A3SI_03620"/>
<dbReference type="PROSITE" id="PS51352">
    <property type="entry name" value="THIOREDOXIN_2"/>
    <property type="match status" value="1"/>
</dbReference>
<dbReference type="EMBL" id="AJYA01000007">
    <property type="protein sequence ID" value="EIM78349.1"/>
    <property type="molecule type" value="Genomic_DNA"/>
</dbReference>
<comment type="caution">
    <text evidence="4">The sequence shown here is derived from an EMBL/GenBank/DDBJ whole genome shotgun (WGS) entry which is preliminary data.</text>
</comment>
<keyword evidence="2" id="KW-0472">Membrane</keyword>
<dbReference type="RefSeq" id="WP_009053570.1">
    <property type="nucleotide sequence ID" value="NZ_AJYA01000007.1"/>
</dbReference>
<evidence type="ECO:0000313" key="5">
    <source>
        <dbReference type="Proteomes" id="UP000005551"/>
    </source>
</evidence>
<proteinExistence type="predicted"/>
<dbReference type="InterPro" id="IPR050553">
    <property type="entry name" value="Thioredoxin_ResA/DsbE_sf"/>
</dbReference>
<keyword evidence="2" id="KW-0812">Transmembrane</keyword>
<dbReference type="InterPro" id="IPR013766">
    <property type="entry name" value="Thioredoxin_domain"/>
</dbReference>
<dbReference type="PROSITE" id="PS00194">
    <property type="entry name" value="THIOREDOXIN_1"/>
    <property type="match status" value="1"/>
</dbReference>
<gene>
    <name evidence="4" type="ORF">A3SI_03620</name>
</gene>